<reference evidence="1" key="1">
    <citation type="submission" date="2021-11" db="EMBL/GenBank/DDBJ databases">
        <title>Isoprene-degrading acetogen.</title>
        <authorList>
            <person name="Yang Y."/>
            <person name="Jin H."/>
            <person name="Yan J."/>
        </authorList>
    </citation>
    <scope>NUCLEOTIDE SEQUENCE</scope>
    <source>
        <strain evidence="1">Berkeley</strain>
    </source>
</reference>
<name>A0ABY6HCX3_9FIRM</name>
<evidence type="ECO:0000313" key="1">
    <source>
        <dbReference type="EMBL" id="UYO62361.1"/>
    </source>
</evidence>
<dbReference type="InterPro" id="IPR021352">
    <property type="entry name" value="DUF2971"/>
</dbReference>
<dbReference type="Proteomes" id="UP001163550">
    <property type="component" value="Chromosome"/>
</dbReference>
<protein>
    <submittedName>
        <fullName evidence="1">DUF2971 domain-containing protein</fullName>
    </submittedName>
</protein>
<organism evidence="1 2">
    <name type="scientific">Acetobacterium wieringae</name>
    <dbReference type="NCBI Taxonomy" id="52694"/>
    <lineage>
        <taxon>Bacteria</taxon>
        <taxon>Bacillati</taxon>
        <taxon>Bacillota</taxon>
        <taxon>Clostridia</taxon>
        <taxon>Eubacteriales</taxon>
        <taxon>Eubacteriaceae</taxon>
        <taxon>Acetobacterium</taxon>
    </lineage>
</organism>
<sequence length="232" mass="27319">MSNPLEYNDPFEGGVINYFPRVAGSSISTNLGQLHPILKDRISRLKTVCFSTTCRSKSMWAYYADSYKGFCLEFAVTNTFKGIKNVNYVPDDIRYQPKYIEDEEYILNALKKALLFKSKDWEKEAEWRIIRDIKQYEENDMKTNEPHEYFVFKKHRDVQYFDYQKNDLVSIILGPRIDVDLEYYMLGFAKRHGILVKHAYTIPLRSSIEFYEDGNKPQADGSSVDKYIIKDM</sequence>
<dbReference type="Pfam" id="PF11185">
    <property type="entry name" value="DUF2971"/>
    <property type="match status" value="1"/>
</dbReference>
<accession>A0ABY6HCX3</accession>
<proteinExistence type="predicted"/>
<keyword evidence="2" id="KW-1185">Reference proteome</keyword>
<evidence type="ECO:0000313" key="2">
    <source>
        <dbReference type="Proteomes" id="UP001163550"/>
    </source>
</evidence>
<dbReference type="EMBL" id="CP087994">
    <property type="protein sequence ID" value="UYO62361.1"/>
    <property type="molecule type" value="Genomic_DNA"/>
</dbReference>
<gene>
    <name evidence="1" type="ORF">LNN31_16455</name>
</gene>
<dbReference type="RefSeq" id="WP_228878120.1">
    <property type="nucleotide sequence ID" value="NZ_CABIIK010000004.1"/>
</dbReference>